<keyword evidence="3" id="KW-1185">Reference proteome</keyword>
<gene>
    <name evidence="2" type="ORF">MDA_GLEAN10010211</name>
</gene>
<protein>
    <submittedName>
        <fullName evidence="2">Uncharacterized protein</fullName>
    </submittedName>
</protein>
<dbReference type="Proteomes" id="UP000010556">
    <property type="component" value="Unassembled WGS sequence"/>
</dbReference>
<feature type="region of interest" description="Disordered" evidence="1">
    <location>
        <begin position="83"/>
        <end position="126"/>
    </location>
</feature>
<reference evidence="3" key="1">
    <citation type="journal article" date="2013" name="Science">
        <title>Comparative analysis of bat genomes provides insight into the evolution of flight and immunity.</title>
        <authorList>
            <person name="Zhang G."/>
            <person name="Cowled C."/>
            <person name="Shi Z."/>
            <person name="Huang Z."/>
            <person name="Bishop-Lilly K.A."/>
            <person name="Fang X."/>
            <person name="Wynne J.W."/>
            <person name="Xiong Z."/>
            <person name="Baker M.L."/>
            <person name="Zhao W."/>
            <person name="Tachedjian M."/>
            <person name="Zhu Y."/>
            <person name="Zhou P."/>
            <person name="Jiang X."/>
            <person name="Ng J."/>
            <person name="Yang L."/>
            <person name="Wu L."/>
            <person name="Xiao J."/>
            <person name="Feng Y."/>
            <person name="Chen Y."/>
            <person name="Sun X."/>
            <person name="Zhang Y."/>
            <person name="Marsh G.A."/>
            <person name="Crameri G."/>
            <person name="Broder C.C."/>
            <person name="Frey K.G."/>
            <person name="Wang L.F."/>
            <person name="Wang J."/>
        </authorList>
    </citation>
    <scope>NUCLEOTIDE SEQUENCE [LARGE SCALE GENOMIC DNA]</scope>
</reference>
<proteinExistence type="predicted"/>
<dbReference type="AlphaFoldDB" id="L5MJ83"/>
<name>L5MJ83_MYODS</name>
<organism evidence="2 3">
    <name type="scientific">Myotis davidii</name>
    <name type="common">David's myotis</name>
    <dbReference type="NCBI Taxonomy" id="225400"/>
    <lineage>
        <taxon>Eukaryota</taxon>
        <taxon>Metazoa</taxon>
        <taxon>Chordata</taxon>
        <taxon>Craniata</taxon>
        <taxon>Vertebrata</taxon>
        <taxon>Euteleostomi</taxon>
        <taxon>Mammalia</taxon>
        <taxon>Eutheria</taxon>
        <taxon>Laurasiatheria</taxon>
        <taxon>Chiroptera</taxon>
        <taxon>Yangochiroptera</taxon>
        <taxon>Vespertilionidae</taxon>
        <taxon>Myotis</taxon>
    </lineage>
</organism>
<evidence type="ECO:0000313" key="3">
    <source>
        <dbReference type="Proteomes" id="UP000010556"/>
    </source>
</evidence>
<evidence type="ECO:0000256" key="1">
    <source>
        <dbReference type="SAM" id="MobiDB-lite"/>
    </source>
</evidence>
<feature type="region of interest" description="Disordered" evidence="1">
    <location>
        <begin position="33"/>
        <end position="60"/>
    </location>
</feature>
<evidence type="ECO:0000313" key="2">
    <source>
        <dbReference type="EMBL" id="ELK38340.1"/>
    </source>
</evidence>
<feature type="compositionally biased region" description="Low complexity" evidence="1">
    <location>
        <begin position="51"/>
        <end position="60"/>
    </location>
</feature>
<dbReference type="EMBL" id="KB099074">
    <property type="protein sequence ID" value="ELK38340.1"/>
    <property type="molecule type" value="Genomic_DNA"/>
</dbReference>
<sequence>MWTNTAAQHRARNQRCPPALLAPENAKHKLLHQTPCPAGSVSHLHSRDRGAGPAPGAGLARLPVRRKWVRGLATAECECRLARGQDEGHGSTPTPSWRGAAGLDRRADDGTPDVSPPGGHRDAAMEEAGGHTHGCFSFTPLSLGNKCGWRL</sequence>
<accession>L5MJ83</accession>